<comment type="subcellular location">
    <subcellularLocation>
        <location evidence="2">Endomembrane system</location>
    </subcellularLocation>
    <subcellularLocation>
        <location evidence="11">Endoplasmic reticulum membrane</location>
        <topology evidence="11">Single-pass type IV membrane protein</topology>
    </subcellularLocation>
</comment>
<dbReference type="GO" id="GO:0008270">
    <property type="term" value="F:zinc ion binding"/>
    <property type="evidence" value="ECO:0007669"/>
    <property type="project" value="UniProtKB-KW"/>
</dbReference>
<evidence type="ECO:0000256" key="12">
    <source>
        <dbReference type="SAM" id="MobiDB-lite"/>
    </source>
</evidence>
<dbReference type="GO" id="GO:0006511">
    <property type="term" value="P:ubiquitin-dependent protein catabolic process"/>
    <property type="evidence" value="ECO:0007669"/>
    <property type="project" value="UniProtKB-UniRule"/>
</dbReference>
<dbReference type="InterPro" id="IPR017907">
    <property type="entry name" value="Znf_RING_CS"/>
</dbReference>
<dbReference type="InterPro" id="IPR001841">
    <property type="entry name" value="Znf_RING"/>
</dbReference>
<organism evidence="14 15">
    <name type="scientific">Quillaja saponaria</name>
    <name type="common">Soap bark tree</name>
    <dbReference type="NCBI Taxonomy" id="32244"/>
    <lineage>
        <taxon>Eukaryota</taxon>
        <taxon>Viridiplantae</taxon>
        <taxon>Streptophyta</taxon>
        <taxon>Embryophyta</taxon>
        <taxon>Tracheophyta</taxon>
        <taxon>Spermatophyta</taxon>
        <taxon>Magnoliopsida</taxon>
        <taxon>eudicotyledons</taxon>
        <taxon>Gunneridae</taxon>
        <taxon>Pentapetalae</taxon>
        <taxon>rosids</taxon>
        <taxon>fabids</taxon>
        <taxon>Fabales</taxon>
        <taxon>Quillajaceae</taxon>
        <taxon>Quillaja</taxon>
    </lineage>
</organism>
<dbReference type="Proteomes" id="UP001163823">
    <property type="component" value="Chromosome 5"/>
</dbReference>
<evidence type="ECO:0000313" key="15">
    <source>
        <dbReference type="Proteomes" id="UP001163823"/>
    </source>
</evidence>
<evidence type="ECO:0000259" key="13">
    <source>
        <dbReference type="PROSITE" id="PS50089"/>
    </source>
</evidence>
<feature type="compositionally biased region" description="Low complexity" evidence="12">
    <location>
        <begin position="18"/>
        <end position="32"/>
    </location>
</feature>
<keyword evidence="15" id="KW-1185">Reference proteome</keyword>
<dbReference type="InterPro" id="IPR018957">
    <property type="entry name" value="Znf_C3HC4_RING-type"/>
</dbReference>
<evidence type="ECO:0000256" key="1">
    <source>
        <dbReference type="ARBA" id="ARBA00000900"/>
    </source>
</evidence>
<evidence type="ECO:0000256" key="2">
    <source>
        <dbReference type="ARBA" id="ARBA00004308"/>
    </source>
</evidence>
<evidence type="ECO:0000256" key="6">
    <source>
        <dbReference type="ARBA" id="ARBA00022771"/>
    </source>
</evidence>
<keyword evidence="8 11" id="KW-0862">Zinc</keyword>
<dbReference type="AlphaFoldDB" id="A0AAD7PTY4"/>
<evidence type="ECO:0000256" key="10">
    <source>
        <dbReference type="PROSITE-ProRule" id="PRU00175"/>
    </source>
</evidence>
<feature type="region of interest" description="Disordered" evidence="12">
    <location>
        <begin position="1"/>
        <end position="32"/>
    </location>
</feature>
<evidence type="ECO:0000256" key="5">
    <source>
        <dbReference type="ARBA" id="ARBA00022723"/>
    </source>
</evidence>
<keyword evidence="5 11" id="KW-0479">Metal-binding</keyword>
<evidence type="ECO:0000256" key="7">
    <source>
        <dbReference type="ARBA" id="ARBA00022786"/>
    </source>
</evidence>
<comment type="domain">
    <text evidence="11">The RING-type zinc finger domain is responsible for E3 ligase activity.</text>
</comment>
<comment type="pathway">
    <text evidence="3 11">Protein modification; protein ubiquitination.</text>
</comment>
<accession>A0AAD7PTY4</accession>
<dbReference type="PANTHER" id="PTHR12313">
    <property type="entry name" value="E3 UBIQUITIN-PROTEIN LIGASE RNF5-RELATED"/>
    <property type="match status" value="1"/>
</dbReference>
<evidence type="ECO:0000256" key="11">
    <source>
        <dbReference type="RuleBase" id="RU369090"/>
    </source>
</evidence>
<gene>
    <name evidence="14" type="ORF">O6P43_011630</name>
</gene>
<dbReference type="SMART" id="SM00184">
    <property type="entry name" value="RING"/>
    <property type="match status" value="1"/>
</dbReference>
<keyword evidence="7 11" id="KW-0833">Ubl conjugation pathway</keyword>
<comment type="catalytic activity">
    <reaction evidence="1 11">
        <text>S-ubiquitinyl-[E2 ubiquitin-conjugating enzyme]-L-cysteine + [acceptor protein]-L-lysine = [E2 ubiquitin-conjugating enzyme]-L-cysteine + N(6)-ubiquitinyl-[acceptor protein]-L-lysine.</text>
        <dbReference type="EC" id="2.3.2.27"/>
    </reaction>
</comment>
<evidence type="ECO:0000256" key="3">
    <source>
        <dbReference type="ARBA" id="ARBA00004906"/>
    </source>
</evidence>
<evidence type="ECO:0000256" key="9">
    <source>
        <dbReference type="ARBA" id="ARBA00023136"/>
    </source>
</evidence>
<name>A0AAD7PTY4_QUISA</name>
<comment type="caution">
    <text evidence="14">The sequence shown here is derived from an EMBL/GenBank/DDBJ whole genome shotgun (WGS) entry which is preliminary data.</text>
</comment>
<dbReference type="Pfam" id="PF00097">
    <property type="entry name" value="zf-C3HC4"/>
    <property type="match status" value="1"/>
</dbReference>
<dbReference type="EC" id="2.3.2.27" evidence="11"/>
<sequence>MDTDHCGEPNGGTSKVPSCSSTSPGPSLSSNSTSDDASGFECNICFELAQDPIVTLCGHLYCWPCLYRWLSNHSLCHECPVCKAYIEKEKLVPLYGRGKSVLDPRTQPVPGIEIPSRPTGQRPEIVTATENHNLRAEFANVGMISWSAFASFSPAFFPSLFNLQVHGLHNATLYEAALGFPHGGHVLGFYHSLSQGEQSCSSVLKLWLLFLGFVLVLSLVL</sequence>
<dbReference type="InterPro" id="IPR013083">
    <property type="entry name" value="Znf_RING/FYVE/PHD"/>
</dbReference>
<evidence type="ECO:0000256" key="4">
    <source>
        <dbReference type="ARBA" id="ARBA00022679"/>
    </source>
</evidence>
<proteinExistence type="predicted"/>
<protein>
    <recommendedName>
        <fullName evidence="11">E3 ubiquitin-protein ligase RMA</fullName>
        <ecNumber evidence="11">2.3.2.27</ecNumber>
    </recommendedName>
    <alternativeName>
        <fullName evidence="11">Protein RING membrane-anchor</fullName>
    </alternativeName>
    <alternativeName>
        <fullName evidence="11">RING-type E3 ubiquitin transferase RMA</fullName>
    </alternativeName>
</protein>
<keyword evidence="11" id="KW-0256">Endoplasmic reticulum</keyword>
<dbReference type="Gene3D" id="3.30.40.10">
    <property type="entry name" value="Zinc/RING finger domain, C3HC4 (zinc finger)"/>
    <property type="match status" value="1"/>
</dbReference>
<evidence type="ECO:0000256" key="8">
    <source>
        <dbReference type="ARBA" id="ARBA00022833"/>
    </source>
</evidence>
<dbReference type="GO" id="GO:0061630">
    <property type="term" value="F:ubiquitin protein ligase activity"/>
    <property type="evidence" value="ECO:0007669"/>
    <property type="project" value="UniProtKB-UniRule"/>
</dbReference>
<feature type="domain" description="RING-type" evidence="13">
    <location>
        <begin position="42"/>
        <end position="83"/>
    </location>
</feature>
<dbReference type="InterPro" id="IPR045103">
    <property type="entry name" value="RNF5/RNF185-like"/>
</dbReference>
<dbReference type="EMBL" id="JARAOO010000005">
    <property type="protein sequence ID" value="KAJ7967362.1"/>
    <property type="molecule type" value="Genomic_DNA"/>
</dbReference>
<dbReference type="GO" id="GO:0005789">
    <property type="term" value="C:endoplasmic reticulum membrane"/>
    <property type="evidence" value="ECO:0007669"/>
    <property type="project" value="UniProtKB-SubCell"/>
</dbReference>
<dbReference type="KEGG" id="qsa:O6P43_011630"/>
<keyword evidence="6 10" id="KW-0863">Zinc-finger</keyword>
<keyword evidence="4 11" id="KW-0808">Transferase</keyword>
<dbReference type="PROSITE" id="PS00518">
    <property type="entry name" value="ZF_RING_1"/>
    <property type="match status" value="1"/>
</dbReference>
<keyword evidence="9" id="KW-0472">Membrane</keyword>
<dbReference type="SUPFAM" id="SSF57850">
    <property type="entry name" value="RING/U-box"/>
    <property type="match status" value="1"/>
</dbReference>
<evidence type="ECO:0000313" key="14">
    <source>
        <dbReference type="EMBL" id="KAJ7967362.1"/>
    </source>
</evidence>
<reference evidence="14" key="1">
    <citation type="journal article" date="2023" name="Science">
        <title>Elucidation of the pathway for biosynthesis of saponin adjuvants from the soapbark tree.</title>
        <authorList>
            <person name="Reed J."/>
            <person name="Orme A."/>
            <person name="El-Demerdash A."/>
            <person name="Owen C."/>
            <person name="Martin L.B.B."/>
            <person name="Misra R.C."/>
            <person name="Kikuchi S."/>
            <person name="Rejzek M."/>
            <person name="Martin A.C."/>
            <person name="Harkess A."/>
            <person name="Leebens-Mack J."/>
            <person name="Louveau T."/>
            <person name="Stephenson M.J."/>
            <person name="Osbourn A."/>
        </authorList>
    </citation>
    <scope>NUCLEOTIDE SEQUENCE</scope>
    <source>
        <strain evidence="14">S10</strain>
    </source>
</reference>
<dbReference type="PROSITE" id="PS50089">
    <property type="entry name" value="ZF_RING_2"/>
    <property type="match status" value="1"/>
</dbReference>
<comment type="function">
    <text evidence="11">E3 ubiquitin-protein ligase.</text>
</comment>